<dbReference type="EMBL" id="JAPFFF010000005">
    <property type="protein sequence ID" value="KAK8890069.1"/>
    <property type="molecule type" value="Genomic_DNA"/>
</dbReference>
<feature type="region of interest" description="Disordered" evidence="1">
    <location>
        <begin position="556"/>
        <end position="583"/>
    </location>
</feature>
<evidence type="ECO:0000313" key="2">
    <source>
        <dbReference type="EMBL" id="KAK8890069.1"/>
    </source>
</evidence>
<proteinExistence type="predicted"/>
<gene>
    <name evidence="2" type="ORF">M9Y10_034828</name>
</gene>
<accession>A0ABR2KG19</accession>
<evidence type="ECO:0000256" key="1">
    <source>
        <dbReference type="SAM" id="MobiDB-lite"/>
    </source>
</evidence>
<feature type="region of interest" description="Disordered" evidence="1">
    <location>
        <begin position="420"/>
        <end position="451"/>
    </location>
</feature>
<reference evidence="2 3" key="1">
    <citation type="submission" date="2024-04" db="EMBL/GenBank/DDBJ databases">
        <title>Tritrichomonas musculus Genome.</title>
        <authorList>
            <person name="Alves-Ferreira E."/>
            <person name="Grigg M."/>
            <person name="Lorenzi H."/>
            <person name="Galac M."/>
        </authorList>
    </citation>
    <scope>NUCLEOTIDE SEQUENCE [LARGE SCALE GENOMIC DNA]</scope>
    <source>
        <strain evidence="2 3">EAF2021</strain>
    </source>
</reference>
<feature type="compositionally biased region" description="Basic and acidic residues" evidence="1">
    <location>
        <begin position="374"/>
        <end position="383"/>
    </location>
</feature>
<evidence type="ECO:0000313" key="3">
    <source>
        <dbReference type="Proteomes" id="UP001470230"/>
    </source>
</evidence>
<dbReference type="Proteomes" id="UP001470230">
    <property type="component" value="Unassembled WGS sequence"/>
</dbReference>
<feature type="region of interest" description="Disordered" evidence="1">
    <location>
        <begin position="342"/>
        <end position="387"/>
    </location>
</feature>
<sequence length="596" mass="68821">MEYQQRKSPITMKLEAVKGDLDDLEAEISSITQELDSNEETSAKPLKNKLKSKTTPINSNSLNSNTNVKQNYHNTPDFKEKYNKKIPSKKIARTPDFNANSTLRIEDLMSSSSDDLAVPNSISTPGKASFHQTQSSRTSNKSNNSHISNQNSRNSFANYSSPSSLSQGVNNFSQQADEDSNRLYAQSVKILEKRTHSLFNNDPWFHYNDGENGNDSNNNENNFWPQQKNDDSDFYFPKQSTFTYNFKEQSSNKYKPITEMERINETQRKREKLAYQHQKDIERKIEEECTFKPILSSPVPVISAEDEEKIRIKKQKKIEENISQASSKIIRFIDPNSEKIAKKAKAKERSTFNLSDENNQASPSKQKKSMTRKQIKDSCERLSKPRSIISNSDEDLDIITNDDETKKKFCDPEVIERLYQSSMKPKRSSNSATTTSNFNENENQDNFEIESKKSFHSYMDSTSRKIIDRTSNKSRNSNDLFNDSVQVAEEKLKHQKEVQKYNEMHELNLYSFHPQINQTPPHFTVNNTNYSTLMKNSSVYSTSNTPKAKKIYYEAKSNQSSPMRKSFIMSPSPRKEKKKKQVSEDEINKILEEVDF</sequence>
<keyword evidence="3" id="KW-1185">Reference proteome</keyword>
<feature type="compositionally biased region" description="Low complexity" evidence="1">
    <location>
        <begin position="210"/>
        <end position="222"/>
    </location>
</feature>
<feature type="compositionally biased region" description="Polar residues" evidence="1">
    <location>
        <begin position="111"/>
        <end position="175"/>
    </location>
</feature>
<feature type="compositionally biased region" description="Polar residues" evidence="1">
    <location>
        <begin position="351"/>
        <end position="364"/>
    </location>
</feature>
<feature type="region of interest" description="Disordered" evidence="1">
    <location>
        <begin position="209"/>
        <end position="230"/>
    </location>
</feature>
<organism evidence="2 3">
    <name type="scientific">Tritrichomonas musculus</name>
    <dbReference type="NCBI Taxonomy" id="1915356"/>
    <lineage>
        <taxon>Eukaryota</taxon>
        <taxon>Metamonada</taxon>
        <taxon>Parabasalia</taxon>
        <taxon>Tritrichomonadida</taxon>
        <taxon>Tritrichomonadidae</taxon>
        <taxon>Tritrichomonas</taxon>
    </lineage>
</organism>
<comment type="caution">
    <text evidence="2">The sequence shown here is derived from an EMBL/GenBank/DDBJ whole genome shotgun (WGS) entry which is preliminary data.</text>
</comment>
<feature type="compositionally biased region" description="Low complexity" evidence="1">
    <location>
        <begin position="428"/>
        <end position="441"/>
    </location>
</feature>
<protein>
    <submittedName>
        <fullName evidence="2">Uncharacterized protein</fullName>
    </submittedName>
</protein>
<feature type="region of interest" description="Disordered" evidence="1">
    <location>
        <begin position="31"/>
        <end position="93"/>
    </location>
</feature>
<name>A0ABR2KG19_9EUKA</name>
<feature type="region of interest" description="Disordered" evidence="1">
    <location>
        <begin position="111"/>
        <end position="178"/>
    </location>
</feature>
<feature type="compositionally biased region" description="Polar residues" evidence="1">
    <location>
        <begin position="53"/>
        <end position="74"/>
    </location>
</feature>